<proteinExistence type="predicted"/>
<dbReference type="OMA" id="EHAYMPP"/>
<reference evidence="3" key="1">
    <citation type="journal article" date="2012" name="Science">
        <title>The Paleozoic origin of enzymatic lignin decomposition reconstructed from 31 fungal genomes.</title>
        <authorList>
            <person name="Floudas D."/>
            <person name="Binder M."/>
            <person name="Riley R."/>
            <person name="Barry K."/>
            <person name="Blanchette R.A."/>
            <person name="Henrissat B."/>
            <person name="Martinez A.T."/>
            <person name="Otillar R."/>
            <person name="Spatafora J.W."/>
            <person name="Yadav J.S."/>
            <person name="Aerts A."/>
            <person name="Benoit I."/>
            <person name="Boyd A."/>
            <person name="Carlson A."/>
            <person name="Copeland A."/>
            <person name="Coutinho P.M."/>
            <person name="de Vries R.P."/>
            <person name="Ferreira P."/>
            <person name="Findley K."/>
            <person name="Foster B."/>
            <person name="Gaskell J."/>
            <person name="Glotzer D."/>
            <person name="Gorecki P."/>
            <person name="Heitman J."/>
            <person name="Hesse C."/>
            <person name="Hori C."/>
            <person name="Igarashi K."/>
            <person name="Jurgens J.A."/>
            <person name="Kallen N."/>
            <person name="Kersten P."/>
            <person name="Kohler A."/>
            <person name="Kuees U."/>
            <person name="Kumar T.K.A."/>
            <person name="Kuo A."/>
            <person name="LaButti K."/>
            <person name="Larrondo L.F."/>
            <person name="Lindquist E."/>
            <person name="Ling A."/>
            <person name="Lombard V."/>
            <person name="Lucas S."/>
            <person name="Lundell T."/>
            <person name="Martin R."/>
            <person name="McLaughlin D.J."/>
            <person name="Morgenstern I."/>
            <person name="Morin E."/>
            <person name="Murat C."/>
            <person name="Nagy L.G."/>
            <person name="Nolan M."/>
            <person name="Ohm R.A."/>
            <person name="Patyshakuliyeva A."/>
            <person name="Rokas A."/>
            <person name="Ruiz-Duenas F.J."/>
            <person name="Sabat G."/>
            <person name="Salamov A."/>
            <person name="Samejima M."/>
            <person name="Schmutz J."/>
            <person name="Slot J.C."/>
            <person name="St John F."/>
            <person name="Stenlid J."/>
            <person name="Sun H."/>
            <person name="Sun S."/>
            <person name="Syed K."/>
            <person name="Tsang A."/>
            <person name="Wiebenga A."/>
            <person name="Young D."/>
            <person name="Pisabarro A."/>
            <person name="Eastwood D.C."/>
            <person name="Martin F."/>
            <person name="Cullen D."/>
            <person name="Grigoriev I.V."/>
            <person name="Hibbett D.S."/>
        </authorList>
    </citation>
    <scope>NUCLEOTIDE SEQUENCE [LARGE SCALE GENOMIC DNA]</scope>
    <source>
        <strain evidence="3">FP-101664</strain>
    </source>
</reference>
<gene>
    <name evidence="2" type="ORF">TRAVEDRAFT_54568</name>
</gene>
<protein>
    <submittedName>
        <fullName evidence="2">Uncharacterized protein</fullName>
    </submittedName>
</protein>
<feature type="region of interest" description="Disordered" evidence="1">
    <location>
        <begin position="301"/>
        <end position="320"/>
    </location>
</feature>
<dbReference type="Proteomes" id="UP000054317">
    <property type="component" value="Unassembled WGS sequence"/>
</dbReference>
<dbReference type="EMBL" id="JH711804">
    <property type="protein sequence ID" value="EIW51429.1"/>
    <property type="molecule type" value="Genomic_DNA"/>
</dbReference>
<dbReference type="AlphaFoldDB" id="R7S8X8"/>
<sequence>MAAGTENRRARWHDALTAAYTKDSLWMVTTPNMTFIPSPPLGVMEVVLRADYRYGWVDPIQWPQLHCQGFEYLCAVLRPLPPADTLGAMWWTPREKEDFQRLEGITIKCLGLLNVARVQPLSDLVDAMSERVEERRAKEPMFSDSRLIGLEMAMRHARDRLLHFPCTFQDAALQVRELQRYWLMCHVYLEYYGKHRQAGTRGRDVNNALMGAFTTDPGVVQLLFEAGIPVWWVRHDVSAARQMNIVNLKRLEEPKNICLQDGAEHGDVIHRGLVGPAHQEAMVQGGISRRDDPTGVQAGTGIAARPLDDRPDSFDSSHTSKRRVIEATRPRWESLPADLRANQTRGYEKFQEVEHRWMPPPLRPWRAAIEGIDVTRRVACLNTARYLFTWLRIRPAWLYILRVKHSELSGISAQWWRDFLYGETGRELNSTTVNGKRARQILHVFGEYFKMSEVDVAPTAPPHWFEHRLTRIPESVCAAIVWELCELGFRNELLALDRLLVPMRDTPRGLAMREDLIGRMFPDRSVYCVASLPKEGSEGLAAALPQRRAPYLEAFRKVLSRWPRCPRTIYGTMPITIDLAADLIEERERELLMFYVQSFYNESGRPPIVPRSFPKI</sequence>
<evidence type="ECO:0000256" key="1">
    <source>
        <dbReference type="SAM" id="MobiDB-lite"/>
    </source>
</evidence>
<dbReference type="OrthoDB" id="2749633at2759"/>
<dbReference type="GeneID" id="19417445"/>
<dbReference type="RefSeq" id="XP_008045678.1">
    <property type="nucleotide sequence ID" value="XM_008047487.1"/>
</dbReference>
<organism evidence="2 3">
    <name type="scientific">Trametes versicolor (strain FP-101664)</name>
    <name type="common">White-rot fungus</name>
    <name type="synonym">Coriolus versicolor</name>
    <dbReference type="NCBI Taxonomy" id="717944"/>
    <lineage>
        <taxon>Eukaryota</taxon>
        <taxon>Fungi</taxon>
        <taxon>Dikarya</taxon>
        <taxon>Basidiomycota</taxon>
        <taxon>Agaricomycotina</taxon>
        <taxon>Agaricomycetes</taxon>
        <taxon>Polyporales</taxon>
        <taxon>Polyporaceae</taxon>
        <taxon>Trametes</taxon>
    </lineage>
</organism>
<evidence type="ECO:0000313" key="3">
    <source>
        <dbReference type="Proteomes" id="UP000054317"/>
    </source>
</evidence>
<dbReference type="KEGG" id="tvs:TRAVEDRAFT_54568"/>
<keyword evidence="3" id="KW-1185">Reference proteome</keyword>
<feature type="compositionally biased region" description="Basic and acidic residues" evidence="1">
    <location>
        <begin position="306"/>
        <end position="315"/>
    </location>
</feature>
<accession>R7S8X8</accession>
<name>R7S8X8_TRAVS</name>
<evidence type="ECO:0000313" key="2">
    <source>
        <dbReference type="EMBL" id="EIW51429.1"/>
    </source>
</evidence>